<dbReference type="EnsemblBacteria" id="ABL72438">
    <property type="protein sequence ID" value="ABL72438"/>
    <property type="gene ID" value="Pden_4374"/>
</dbReference>
<evidence type="ECO:0000313" key="1">
    <source>
        <dbReference type="EMBL" id="ABL72438.1"/>
    </source>
</evidence>
<dbReference type="HOGENOM" id="CLU_2331188_0_0_5"/>
<reference evidence="2" key="1">
    <citation type="submission" date="2006-12" db="EMBL/GenBank/DDBJ databases">
        <title>Complete sequence of chromosome 2 of Paracoccus denitrificans PD1222.</title>
        <authorList>
            <person name="Copeland A."/>
            <person name="Lucas S."/>
            <person name="Lapidus A."/>
            <person name="Barry K."/>
            <person name="Detter J.C."/>
            <person name="Glavina del Rio T."/>
            <person name="Hammon N."/>
            <person name="Israni S."/>
            <person name="Dalin E."/>
            <person name="Tice H."/>
            <person name="Pitluck S."/>
            <person name="Munk A.C."/>
            <person name="Brettin T."/>
            <person name="Bruce D."/>
            <person name="Han C."/>
            <person name="Tapia R."/>
            <person name="Gilna P."/>
            <person name="Schmutz J."/>
            <person name="Larimer F."/>
            <person name="Land M."/>
            <person name="Hauser L."/>
            <person name="Kyrpides N."/>
            <person name="Lykidis A."/>
            <person name="Spiro S."/>
            <person name="Richardson D.J."/>
            <person name="Moir J.W.B."/>
            <person name="Ferguson S.J."/>
            <person name="van Spanning R.J.M."/>
            <person name="Richardson P."/>
        </authorList>
    </citation>
    <scope>NUCLEOTIDE SEQUENCE [LARGE SCALE GENOMIC DNA]</scope>
    <source>
        <strain evidence="2">Pd 1222</strain>
    </source>
</reference>
<name>A1BA94_PARDP</name>
<dbReference type="STRING" id="318586.Pden_4374"/>
<keyword evidence="2" id="KW-1185">Reference proteome</keyword>
<dbReference type="EMBL" id="CP000490">
    <property type="protein sequence ID" value="ABL72438.1"/>
    <property type="molecule type" value="Genomic_DNA"/>
</dbReference>
<protein>
    <submittedName>
        <fullName evidence="1">Uncharacterized protein</fullName>
    </submittedName>
</protein>
<sequence length="98" mass="10730">MAGVNPYLVDNCVRHGISGGRIDSACRGGFPASGDIPAGVLRRVRPGRLLDCRNTRLFRSRNDAASFDKLRQLAPLHGLRAARMRHFVPLPARDTASH</sequence>
<dbReference type="KEGG" id="pde:Pden_4374"/>
<proteinExistence type="predicted"/>
<evidence type="ECO:0000313" key="2">
    <source>
        <dbReference type="Proteomes" id="UP000000361"/>
    </source>
</evidence>
<dbReference type="AlphaFoldDB" id="A1BA94"/>
<dbReference type="Proteomes" id="UP000000361">
    <property type="component" value="Chromosome 2"/>
</dbReference>
<accession>A1BA94</accession>
<organism evidence="1 2">
    <name type="scientific">Paracoccus denitrificans (strain Pd 1222)</name>
    <dbReference type="NCBI Taxonomy" id="318586"/>
    <lineage>
        <taxon>Bacteria</taxon>
        <taxon>Pseudomonadati</taxon>
        <taxon>Pseudomonadota</taxon>
        <taxon>Alphaproteobacteria</taxon>
        <taxon>Rhodobacterales</taxon>
        <taxon>Paracoccaceae</taxon>
        <taxon>Paracoccus</taxon>
    </lineage>
</organism>
<gene>
    <name evidence="1" type="ordered locus">Pden_4374</name>
</gene>